<dbReference type="Proteomes" id="UP000663419">
    <property type="component" value="Chromosome 2"/>
</dbReference>
<dbReference type="EMBL" id="CP069103">
    <property type="protein sequence ID" value="QSS50908.1"/>
    <property type="molecule type" value="Genomic_DNA"/>
</dbReference>
<name>A0A8A1L917_AJEC8</name>
<dbReference type="AlphaFoldDB" id="A0A8A1L917"/>
<gene>
    <name evidence="2" type="ORF">I7I53_06093</name>
</gene>
<keyword evidence="1" id="KW-1133">Transmembrane helix</keyword>
<protein>
    <submittedName>
        <fullName evidence="2">Uncharacterized protein</fullName>
    </submittedName>
</protein>
<keyword evidence="1" id="KW-0472">Membrane</keyword>
<sequence length="89" mass="10391">MLVFSPSPNLLFAYSALSLSYLIQLRQRLLAFYDRLNVSLALSILMSKPSPTRTYYPLPTYRLHPLPPYYYIPICVCMNYFPFVVSFNV</sequence>
<evidence type="ECO:0000313" key="2">
    <source>
        <dbReference type="EMBL" id="QSS50908.1"/>
    </source>
</evidence>
<reference evidence="2" key="1">
    <citation type="submission" date="2021-01" db="EMBL/GenBank/DDBJ databases">
        <title>Chromosome-level genome assembly of a human fungal pathogen reveals clustering of transcriptionally co-regulated genes.</title>
        <authorList>
            <person name="Voorhies M."/>
            <person name="Cohen S."/>
            <person name="Shea T.P."/>
            <person name="Petrus S."/>
            <person name="Munoz J.F."/>
            <person name="Poplawski S."/>
            <person name="Goldman W.E."/>
            <person name="Michael T."/>
            <person name="Cuomo C.A."/>
            <person name="Sil A."/>
            <person name="Beyhan S."/>
        </authorList>
    </citation>
    <scope>NUCLEOTIDE SEQUENCE</scope>
    <source>
        <strain evidence="2">H88</strain>
    </source>
</reference>
<accession>A0A8A1L917</accession>
<feature type="transmembrane region" description="Helical" evidence="1">
    <location>
        <begin position="68"/>
        <end position="87"/>
    </location>
</feature>
<organism evidence="2 3">
    <name type="scientific">Ajellomyces capsulatus (strain H88)</name>
    <name type="common">Darling's disease fungus</name>
    <name type="synonym">Histoplasma capsulatum</name>
    <dbReference type="NCBI Taxonomy" id="544711"/>
    <lineage>
        <taxon>Eukaryota</taxon>
        <taxon>Fungi</taxon>
        <taxon>Dikarya</taxon>
        <taxon>Ascomycota</taxon>
        <taxon>Pezizomycotina</taxon>
        <taxon>Eurotiomycetes</taxon>
        <taxon>Eurotiomycetidae</taxon>
        <taxon>Onygenales</taxon>
        <taxon>Ajellomycetaceae</taxon>
        <taxon>Histoplasma</taxon>
    </lineage>
</organism>
<proteinExistence type="predicted"/>
<keyword evidence="1" id="KW-0812">Transmembrane</keyword>
<dbReference type="VEuPathDB" id="FungiDB:I7I53_06093"/>
<evidence type="ECO:0000256" key="1">
    <source>
        <dbReference type="SAM" id="Phobius"/>
    </source>
</evidence>
<evidence type="ECO:0000313" key="3">
    <source>
        <dbReference type="Proteomes" id="UP000663419"/>
    </source>
</evidence>